<feature type="transmembrane region" description="Helical" evidence="2">
    <location>
        <begin position="59"/>
        <end position="84"/>
    </location>
</feature>
<feature type="compositionally biased region" description="Basic and acidic residues" evidence="1">
    <location>
        <begin position="207"/>
        <end position="217"/>
    </location>
</feature>
<evidence type="ECO:0000313" key="4">
    <source>
        <dbReference type="Proteomes" id="UP000533080"/>
    </source>
</evidence>
<keyword evidence="2" id="KW-1133">Transmembrane helix</keyword>
<dbReference type="AlphaFoldDB" id="A0A7Y4IFX4"/>
<dbReference type="EMBL" id="JABFNT010000023">
    <property type="protein sequence ID" value="NOJ78548.1"/>
    <property type="molecule type" value="Genomic_DNA"/>
</dbReference>
<feature type="region of interest" description="Disordered" evidence="1">
    <location>
        <begin position="115"/>
        <end position="156"/>
    </location>
</feature>
<evidence type="ECO:0000256" key="2">
    <source>
        <dbReference type="SAM" id="Phobius"/>
    </source>
</evidence>
<accession>A0A7Y4IFX4</accession>
<feature type="region of interest" description="Disordered" evidence="1">
    <location>
        <begin position="183"/>
        <end position="217"/>
    </location>
</feature>
<dbReference type="InterPro" id="IPR014807">
    <property type="entry name" value="Coa1"/>
</dbReference>
<gene>
    <name evidence="3" type="ORF">HNV28_09360</name>
</gene>
<organism evidence="3 4">
    <name type="scientific">Myxococcus xanthus</name>
    <dbReference type="NCBI Taxonomy" id="34"/>
    <lineage>
        <taxon>Bacteria</taxon>
        <taxon>Pseudomonadati</taxon>
        <taxon>Myxococcota</taxon>
        <taxon>Myxococcia</taxon>
        <taxon>Myxococcales</taxon>
        <taxon>Cystobacterineae</taxon>
        <taxon>Myxococcaceae</taxon>
        <taxon>Myxococcus</taxon>
    </lineage>
</organism>
<feature type="region of interest" description="Disordered" evidence="1">
    <location>
        <begin position="1"/>
        <end position="30"/>
    </location>
</feature>
<evidence type="ECO:0000256" key="1">
    <source>
        <dbReference type="SAM" id="MobiDB-lite"/>
    </source>
</evidence>
<feature type="compositionally biased region" description="Polar residues" evidence="1">
    <location>
        <begin position="122"/>
        <end position="134"/>
    </location>
</feature>
<proteinExistence type="predicted"/>
<dbReference type="Proteomes" id="UP000533080">
    <property type="component" value="Unassembled WGS sequence"/>
</dbReference>
<comment type="caution">
    <text evidence="3">The sequence shown here is derived from an EMBL/GenBank/DDBJ whole genome shotgun (WGS) entry which is preliminary data.</text>
</comment>
<protein>
    <submittedName>
        <fullName evidence="3">Uncharacterized protein</fullName>
    </submittedName>
</protein>
<keyword evidence="2" id="KW-0812">Transmembrane</keyword>
<name>A0A7Y4IFX4_MYXXA</name>
<reference evidence="3 4" key="1">
    <citation type="submission" date="2020-05" db="EMBL/GenBank/DDBJ databases">
        <authorList>
            <person name="Whitworth D."/>
        </authorList>
    </citation>
    <scope>NUCLEOTIDE SEQUENCE [LARGE SCALE GENOMIC DNA]</scope>
    <source>
        <strain evidence="3 4">AM005</strain>
    </source>
</reference>
<dbReference type="Pfam" id="PF08695">
    <property type="entry name" value="Coa1"/>
    <property type="match status" value="1"/>
</dbReference>
<keyword evidence="2" id="KW-0472">Membrane</keyword>
<sequence>MPGTHTNRWRCRTASTRSPRASGANMRRPRVKWEEAAMDTAQEGSMAPRPGWWSRHWRWALPLGCLGLLASCIGLGVLATYLGFSSLGQSDAHQEAVAIARGDARVQRALGTPIESGLPRRSSVQSRNGVSRAQFSLPLEGPDGRGTLHAQGEKRGDGPWQFNHLIVALSDGTLIDLLRAEPPKRPELPLPAEPPYADEAPEPGEVVPRDAGRDIEL</sequence>
<evidence type="ECO:0000313" key="3">
    <source>
        <dbReference type="EMBL" id="NOJ78548.1"/>
    </source>
</evidence>